<feature type="region of interest" description="Disordered" evidence="3">
    <location>
        <begin position="809"/>
        <end position="897"/>
    </location>
</feature>
<dbReference type="SUPFAM" id="SSF54928">
    <property type="entry name" value="RNA-binding domain, RBD"/>
    <property type="match status" value="1"/>
</dbReference>
<sequence length="1100" mass="121938">YIIIYLVHFSWSVKRSCSVDWTALGGRMKGTAPGFAIKAKKTPFQKHKELEEERKRKADEDAARIYEEFVESFKAEDEPAKRGGTGFVRGGTVLPGSKPTDVPAPVGLSSKKSTKYVPSFLPPSALDAPPKPKAFDDVDESVFQAPAKKTDKDKPRNIDKMLEQLKREQELRDLKTQQGNDIPVDPLPLGGGGPLGSGLGAGISSGFGAGMAAAAGLRVPIAAGMPGGGSFDHGDPFTTNLYVGNLAPEVDEEVLKREFGRFGAIASVKVMWPRDEEQRRKGRNCGFVAFMRRDDAETAMRKLNGIMLHGNELHIGWGKAIPLPAIPIYDPREGAVVSAIPAAATRPAHLLPDLVIPKKAYSDDVNLHRGTGPDIEIKVPEDPRLRFIIDTLAVYVLQDGCSLEQAVMEAEQKNFDFAFLFDLKSSEHMYYRWRLHSLSEGDTLRTWRIEPYVMVHGGQRWVPPPMTTLAEPVVVDDRTAAQKGGPEADGRPRERERLLTDSERDRFEDMLRFLTVERSDVCDAMMFCLASADACGELVDILAESLSLAETAVPLKIARLFLLSDLLHNATAPVRNASRYRAKLQAVLPDIFESLNETYRNAEGRMLQEALRRHVLRVLRCWREKYIFTDDYLNGLQATFLQTATSAAAALADNPALRAELETIAEEELDRRAKLNGLSIRGGKEAMIPRFLILDHYLHADSRPVFDASRQAAAGGAQASGGSESFALPLPLQPQQAAVSVKQEDTGAGPVPGPNDAQPVLIIPQSRWTTVDEEEERQNAPQIPISKWLLQEQEADARLAILQQQLKELDEGGGGPGTGISGGSLAVGKGDEDDDKIFSDDEEDGGRAGGGGAGVSGSGGLVGQGQDEAARLAALASTRSDPVADAAAAAAEEERRRRLRDVELAVARLEAELEEEGLGKEEMASRLAAKRAELVGELDKEQMAKTSALDKWRSRRGSAAAADAGPSSSSHGQSEPATSGRDRDRDRDRERDRGDRDRRERERDREREKKDREKDKEREREREKERKRSRSRSRSRGRLEREKERRRSRSRSQSRSRDRSEWDKERKRSHSRSRDRDRERSSKRSRSRSRGRDKDKKSRR</sequence>
<feature type="non-terminal residue" evidence="7">
    <location>
        <position position="1"/>
    </location>
</feature>
<protein>
    <recommendedName>
        <fullName evidence="9">U2 snRNP-associated SURP motif-containing protein</fullName>
    </recommendedName>
</protein>
<dbReference type="SUPFAM" id="SSF109905">
    <property type="entry name" value="Surp module (SWAP domain)"/>
    <property type="match status" value="1"/>
</dbReference>
<dbReference type="InterPro" id="IPR035967">
    <property type="entry name" value="SWAP/Surp_sf"/>
</dbReference>
<feature type="compositionally biased region" description="Low complexity" evidence="3">
    <location>
        <begin position="957"/>
        <end position="972"/>
    </location>
</feature>
<dbReference type="PROSITE" id="PS50102">
    <property type="entry name" value="RRM"/>
    <property type="match status" value="1"/>
</dbReference>
<evidence type="ECO:0000256" key="2">
    <source>
        <dbReference type="PROSITE-ProRule" id="PRU00176"/>
    </source>
</evidence>
<dbReference type="Gene3D" id="1.25.40.90">
    <property type="match status" value="1"/>
</dbReference>
<feature type="compositionally biased region" description="Basic and acidic residues" evidence="3">
    <location>
        <begin position="1090"/>
        <end position="1100"/>
    </location>
</feature>
<dbReference type="Gene3D" id="3.30.70.330">
    <property type="match status" value="1"/>
</dbReference>
<evidence type="ECO:0000259" key="5">
    <source>
        <dbReference type="PROSITE" id="PS50128"/>
    </source>
</evidence>
<feature type="region of interest" description="Disordered" evidence="3">
    <location>
        <begin position="736"/>
        <end position="759"/>
    </location>
</feature>
<feature type="region of interest" description="Disordered" evidence="3">
    <location>
        <begin position="934"/>
        <end position="1100"/>
    </location>
</feature>
<feature type="compositionally biased region" description="Basic residues" evidence="3">
    <location>
        <begin position="1027"/>
        <end position="1036"/>
    </location>
</feature>
<dbReference type="InterPro" id="IPR035009">
    <property type="entry name" value="SR140_RRM"/>
</dbReference>
<dbReference type="Pfam" id="PF04818">
    <property type="entry name" value="CID"/>
    <property type="match status" value="1"/>
</dbReference>
<evidence type="ECO:0008006" key="9">
    <source>
        <dbReference type="Google" id="ProtNLM"/>
    </source>
</evidence>
<feature type="compositionally biased region" description="Gly residues" evidence="3">
    <location>
        <begin position="812"/>
        <end position="822"/>
    </location>
</feature>
<dbReference type="InterPro" id="IPR003954">
    <property type="entry name" value="RRM_euk-type"/>
</dbReference>
<feature type="compositionally biased region" description="Basic and acidic residues" evidence="3">
    <location>
        <begin position="1055"/>
        <end position="1082"/>
    </location>
</feature>
<evidence type="ECO:0000259" key="6">
    <source>
        <dbReference type="PROSITE" id="PS51391"/>
    </source>
</evidence>
<feature type="compositionally biased region" description="Basic and acidic residues" evidence="3">
    <location>
        <begin position="934"/>
        <end position="952"/>
    </location>
</feature>
<proteinExistence type="predicted"/>
<gene>
    <name evidence="7" type="ORF">VaNZ11_001217</name>
</gene>
<dbReference type="InterPro" id="IPR012677">
    <property type="entry name" value="Nucleotide-bd_a/b_plait_sf"/>
</dbReference>
<comment type="caution">
    <text evidence="7">The sequence shown here is derived from an EMBL/GenBank/DDBJ whole genome shotgun (WGS) entry which is preliminary data.</text>
</comment>
<keyword evidence="1 2" id="KW-0694">RNA-binding</keyword>
<evidence type="ECO:0000313" key="8">
    <source>
        <dbReference type="Proteomes" id="UP001165090"/>
    </source>
</evidence>
<dbReference type="EMBL" id="BSDZ01000004">
    <property type="protein sequence ID" value="GLI59352.1"/>
    <property type="molecule type" value="Genomic_DNA"/>
</dbReference>
<dbReference type="CDD" id="cd12223">
    <property type="entry name" value="RRM_SR140"/>
    <property type="match status" value="1"/>
</dbReference>
<feature type="domain" description="RRM" evidence="4">
    <location>
        <begin position="239"/>
        <end position="320"/>
    </location>
</feature>
<dbReference type="InterPro" id="IPR051485">
    <property type="entry name" value="SR-CTD_assoc_factor"/>
</dbReference>
<dbReference type="Pfam" id="PF01805">
    <property type="entry name" value="Surp"/>
    <property type="match status" value="1"/>
</dbReference>
<dbReference type="Gene3D" id="1.10.10.790">
    <property type="entry name" value="Surp module"/>
    <property type="match status" value="1"/>
</dbReference>
<dbReference type="PROSITE" id="PS51391">
    <property type="entry name" value="CID"/>
    <property type="match status" value="1"/>
</dbReference>
<dbReference type="InterPro" id="IPR000504">
    <property type="entry name" value="RRM_dom"/>
</dbReference>
<organism evidence="7 8">
    <name type="scientific">Volvox africanus</name>
    <dbReference type="NCBI Taxonomy" id="51714"/>
    <lineage>
        <taxon>Eukaryota</taxon>
        <taxon>Viridiplantae</taxon>
        <taxon>Chlorophyta</taxon>
        <taxon>core chlorophytes</taxon>
        <taxon>Chlorophyceae</taxon>
        <taxon>CS clade</taxon>
        <taxon>Chlamydomonadales</taxon>
        <taxon>Volvocaceae</taxon>
        <taxon>Volvox</taxon>
    </lineage>
</organism>
<dbReference type="SMART" id="SM00582">
    <property type="entry name" value="RPR"/>
    <property type="match status" value="1"/>
</dbReference>
<dbReference type="PANTHER" id="PTHR23140:SF0">
    <property type="entry name" value="U2 SNRNP-ASSOCIATED SURP MOTIF-CONTAINING PROTEIN"/>
    <property type="match status" value="1"/>
</dbReference>
<dbReference type="InterPro" id="IPR000061">
    <property type="entry name" value="Surp"/>
</dbReference>
<dbReference type="InterPro" id="IPR035979">
    <property type="entry name" value="RBD_domain_sf"/>
</dbReference>
<dbReference type="InterPro" id="IPR006569">
    <property type="entry name" value="CID_dom"/>
</dbReference>
<dbReference type="InterPro" id="IPR008942">
    <property type="entry name" value="ENTH_VHS"/>
</dbReference>
<dbReference type="PANTHER" id="PTHR23140">
    <property type="entry name" value="RNA PROCESSING PROTEIN LD23810P"/>
    <property type="match status" value="1"/>
</dbReference>
<accession>A0ABQ5RP75</accession>
<evidence type="ECO:0000256" key="3">
    <source>
        <dbReference type="SAM" id="MobiDB-lite"/>
    </source>
</evidence>
<feature type="domain" description="CID" evidence="6">
    <location>
        <begin position="499"/>
        <end position="644"/>
    </location>
</feature>
<dbReference type="SMART" id="SM01115">
    <property type="entry name" value="cwf21"/>
    <property type="match status" value="1"/>
</dbReference>
<dbReference type="SMART" id="SM00361">
    <property type="entry name" value="RRM_1"/>
    <property type="match status" value="1"/>
</dbReference>
<evidence type="ECO:0000256" key="1">
    <source>
        <dbReference type="ARBA" id="ARBA00022884"/>
    </source>
</evidence>
<dbReference type="Pfam" id="PF00076">
    <property type="entry name" value="RRM_1"/>
    <property type="match status" value="1"/>
</dbReference>
<feature type="compositionally biased region" description="Basic and acidic residues" evidence="3">
    <location>
        <begin position="980"/>
        <end position="1026"/>
    </location>
</feature>
<dbReference type="PROSITE" id="PS50128">
    <property type="entry name" value="SURP"/>
    <property type="match status" value="1"/>
</dbReference>
<feature type="compositionally biased region" description="Low complexity" evidence="3">
    <location>
        <begin position="871"/>
        <end position="890"/>
    </location>
</feature>
<feature type="domain" description="SURP motif" evidence="5">
    <location>
        <begin position="388"/>
        <end position="431"/>
    </location>
</feature>
<feature type="compositionally biased region" description="Acidic residues" evidence="3">
    <location>
        <begin position="831"/>
        <end position="844"/>
    </location>
</feature>
<evidence type="ECO:0000313" key="7">
    <source>
        <dbReference type="EMBL" id="GLI59352.1"/>
    </source>
</evidence>
<keyword evidence="8" id="KW-1185">Reference proteome</keyword>
<name>A0ABQ5RP75_9CHLO</name>
<evidence type="ECO:0000259" key="4">
    <source>
        <dbReference type="PROSITE" id="PS50102"/>
    </source>
</evidence>
<dbReference type="SMART" id="SM00648">
    <property type="entry name" value="SWAP"/>
    <property type="match status" value="1"/>
</dbReference>
<feature type="region of interest" description="Disordered" evidence="3">
    <location>
        <begin position="80"/>
        <end position="109"/>
    </location>
</feature>
<feature type="compositionally biased region" description="Gly residues" evidence="3">
    <location>
        <begin position="847"/>
        <end position="863"/>
    </location>
</feature>
<dbReference type="InterPro" id="IPR013170">
    <property type="entry name" value="mRNA_splic_Cwf21_dom"/>
</dbReference>
<reference evidence="7 8" key="1">
    <citation type="journal article" date="2023" name="IScience">
        <title>Expanded male sex-determining region conserved during the evolution of homothallism in the green alga Volvox.</title>
        <authorList>
            <person name="Yamamoto K."/>
            <person name="Matsuzaki R."/>
            <person name="Mahakham W."/>
            <person name="Heman W."/>
            <person name="Sekimoto H."/>
            <person name="Kawachi M."/>
            <person name="Minakuchi Y."/>
            <person name="Toyoda A."/>
            <person name="Nozaki H."/>
        </authorList>
    </citation>
    <scope>NUCLEOTIDE SEQUENCE [LARGE SCALE GENOMIC DNA]</scope>
    <source>
        <strain evidence="7 8">NIES-4468</strain>
    </source>
</reference>
<dbReference type="Proteomes" id="UP001165090">
    <property type="component" value="Unassembled WGS sequence"/>
</dbReference>
<dbReference type="SMART" id="SM00360">
    <property type="entry name" value="RRM"/>
    <property type="match status" value="1"/>
</dbReference>